<dbReference type="STRING" id="1324314.BVG16_07900"/>
<sequence length="62" mass="6862">MANCGEEPNIELPLGALQGSILDVQCVYPRVNDCEWSWNAEVGTLGVCLPNVKTARLFEIRK</sequence>
<reference evidence="1 2" key="1">
    <citation type="submission" date="2017-01" db="EMBL/GenBank/DDBJ databases">
        <title>Genome analysis of Paenibacillus selenitrireducens ES3-24.</title>
        <authorList>
            <person name="Xu D."/>
            <person name="Yao R."/>
            <person name="Zheng S."/>
        </authorList>
    </citation>
    <scope>NUCLEOTIDE SEQUENCE [LARGE SCALE GENOMIC DNA]</scope>
    <source>
        <strain evidence="1 2">ES3-24</strain>
    </source>
</reference>
<dbReference type="EMBL" id="MSZX01000003">
    <property type="protein sequence ID" value="OPA79019.1"/>
    <property type="molecule type" value="Genomic_DNA"/>
</dbReference>
<dbReference type="Proteomes" id="UP000190188">
    <property type="component" value="Unassembled WGS sequence"/>
</dbReference>
<comment type="caution">
    <text evidence="1">The sequence shown here is derived from an EMBL/GenBank/DDBJ whole genome shotgun (WGS) entry which is preliminary data.</text>
</comment>
<evidence type="ECO:0000313" key="2">
    <source>
        <dbReference type="Proteomes" id="UP000190188"/>
    </source>
</evidence>
<protein>
    <submittedName>
        <fullName evidence="1">Uncharacterized protein</fullName>
    </submittedName>
</protein>
<proteinExistence type="predicted"/>
<name>A0A1T2XGK8_9BACL</name>
<keyword evidence="2" id="KW-1185">Reference proteome</keyword>
<dbReference type="AlphaFoldDB" id="A0A1T2XGK8"/>
<dbReference type="RefSeq" id="WP_078498017.1">
    <property type="nucleotide sequence ID" value="NZ_MSZX01000003.1"/>
</dbReference>
<evidence type="ECO:0000313" key="1">
    <source>
        <dbReference type="EMBL" id="OPA79019.1"/>
    </source>
</evidence>
<accession>A0A1T2XGK8</accession>
<gene>
    <name evidence="1" type="ORF">BVG16_07900</name>
</gene>
<dbReference type="OrthoDB" id="9758822at2"/>
<organism evidence="1 2">
    <name type="scientific">Paenibacillus selenitireducens</name>
    <dbReference type="NCBI Taxonomy" id="1324314"/>
    <lineage>
        <taxon>Bacteria</taxon>
        <taxon>Bacillati</taxon>
        <taxon>Bacillota</taxon>
        <taxon>Bacilli</taxon>
        <taxon>Bacillales</taxon>
        <taxon>Paenibacillaceae</taxon>
        <taxon>Paenibacillus</taxon>
    </lineage>
</organism>